<gene>
    <name evidence="1" type="ORF">Taro_018453</name>
</gene>
<evidence type="ECO:0000313" key="2">
    <source>
        <dbReference type="Proteomes" id="UP000652761"/>
    </source>
</evidence>
<proteinExistence type="predicted"/>
<dbReference type="Proteomes" id="UP000652761">
    <property type="component" value="Unassembled WGS sequence"/>
</dbReference>
<protein>
    <submittedName>
        <fullName evidence="1">Uncharacterized protein</fullName>
    </submittedName>
</protein>
<dbReference type="AlphaFoldDB" id="A0A843UIR7"/>
<evidence type="ECO:0000313" key="1">
    <source>
        <dbReference type="EMBL" id="MQL85932.1"/>
    </source>
</evidence>
<dbReference type="EMBL" id="NMUH01000859">
    <property type="protein sequence ID" value="MQL85932.1"/>
    <property type="molecule type" value="Genomic_DNA"/>
</dbReference>
<organism evidence="1 2">
    <name type="scientific">Colocasia esculenta</name>
    <name type="common">Wild taro</name>
    <name type="synonym">Arum esculentum</name>
    <dbReference type="NCBI Taxonomy" id="4460"/>
    <lineage>
        <taxon>Eukaryota</taxon>
        <taxon>Viridiplantae</taxon>
        <taxon>Streptophyta</taxon>
        <taxon>Embryophyta</taxon>
        <taxon>Tracheophyta</taxon>
        <taxon>Spermatophyta</taxon>
        <taxon>Magnoliopsida</taxon>
        <taxon>Liliopsida</taxon>
        <taxon>Araceae</taxon>
        <taxon>Aroideae</taxon>
        <taxon>Colocasieae</taxon>
        <taxon>Colocasia</taxon>
    </lineage>
</organism>
<feature type="non-terminal residue" evidence="1">
    <location>
        <position position="1"/>
    </location>
</feature>
<reference evidence="1" key="1">
    <citation type="submission" date="2017-07" db="EMBL/GenBank/DDBJ databases">
        <title>Taro Niue Genome Assembly and Annotation.</title>
        <authorList>
            <person name="Atibalentja N."/>
            <person name="Keating K."/>
            <person name="Fields C.J."/>
        </authorList>
    </citation>
    <scope>NUCLEOTIDE SEQUENCE</scope>
    <source>
        <strain evidence="1">Niue_2</strain>
        <tissue evidence="1">Leaf</tissue>
    </source>
</reference>
<name>A0A843UIR7_COLES</name>
<accession>A0A843UIR7</accession>
<keyword evidence="2" id="KW-1185">Reference proteome</keyword>
<sequence length="193" mass="21176">MVAALGPITTRFGMASKLVNAFCKVSTVVNAVWLLWRFCAGCWAMKVRAEVITYEDFRGFRLPAVRAAREPREDDAQSVGVPSARRFWRLPVALHGLDIQFCDGFSRVAVGGSANELTTLFDRLGSGGVVSGQRDLVASLRPVATAFGIVAERGDATWSRRLALSRQDLARVCGWLEGHMVTIDKLSLTLVYQ</sequence>
<comment type="caution">
    <text evidence="1">The sequence shown here is derived from an EMBL/GenBank/DDBJ whole genome shotgun (WGS) entry which is preliminary data.</text>
</comment>